<keyword evidence="2" id="KW-0808">Transferase</keyword>
<accession>E8LD55</accession>
<comment type="caution">
    <text evidence="2">The sequence shown here is derived from an EMBL/GenBank/DDBJ whole genome shotgun (WGS) entry which is preliminary data.</text>
</comment>
<dbReference type="RefSeq" id="WP_009145162.1">
    <property type="nucleotide sequence ID" value="NZ_GL830872.1"/>
</dbReference>
<dbReference type="Gene3D" id="3.40.50.150">
    <property type="entry name" value="Vaccinia Virus protein VP39"/>
    <property type="match status" value="1"/>
</dbReference>
<proteinExistence type="predicted"/>
<evidence type="ECO:0000313" key="3">
    <source>
        <dbReference type="Proteomes" id="UP000004923"/>
    </source>
</evidence>
<dbReference type="GO" id="GO:0032259">
    <property type="term" value="P:methylation"/>
    <property type="evidence" value="ECO:0007669"/>
    <property type="project" value="UniProtKB-KW"/>
</dbReference>
<dbReference type="PANTHER" id="PTHR34203">
    <property type="entry name" value="METHYLTRANSFERASE, FKBM FAMILY PROTEIN"/>
    <property type="match status" value="1"/>
</dbReference>
<feature type="domain" description="Methyltransferase FkbM" evidence="1">
    <location>
        <begin position="187"/>
        <end position="320"/>
    </location>
</feature>
<dbReference type="InterPro" id="IPR052514">
    <property type="entry name" value="SAM-dependent_MTase"/>
</dbReference>
<keyword evidence="2" id="KW-0489">Methyltransferase</keyword>
<evidence type="ECO:0000313" key="2">
    <source>
        <dbReference type="EMBL" id="EFY05241.1"/>
    </source>
</evidence>
<dbReference type="SUPFAM" id="SSF53335">
    <property type="entry name" value="S-adenosyl-L-methionine-dependent methyltransferases"/>
    <property type="match status" value="1"/>
</dbReference>
<dbReference type="Proteomes" id="UP000004923">
    <property type="component" value="Unassembled WGS sequence"/>
</dbReference>
<dbReference type="HOGENOM" id="CLU_048284_0_0_9"/>
<reference evidence="2 3" key="1">
    <citation type="submission" date="2011-01" db="EMBL/GenBank/DDBJ databases">
        <authorList>
            <person name="Weinstock G."/>
            <person name="Sodergren E."/>
            <person name="Clifton S."/>
            <person name="Fulton L."/>
            <person name="Fulton B."/>
            <person name="Courtney L."/>
            <person name="Fronick C."/>
            <person name="Harrison M."/>
            <person name="Strong C."/>
            <person name="Farmer C."/>
            <person name="Delahaunty K."/>
            <person name="Markovic C."/>
            <person name="Hall O."/>
            <person name="Minx P."/>
            <person name="Tomlinson C."/>
            <person name="Mitreva M."/>
            <person name="Hou S."/>
            <person name="Chen J."/>
            <person name="Wollam A."/>
            <person name="Pepin K.H."/>
            <person name="Johnson M."/>
            <person name="Bhonagiri V."/>
            <person name="Zhang X."/>
            <person name="Suruliraj S."/>
            <person name="Warren W."/>
            <person name="Chinwalla A."/>
            <person name="Mardis E.R."/>
            <person name="Wilson R.K."/>
        </authorList>
    </citation>
    <scope>NUCLEOTIDE SEQUENCE [LARGE SCALE GENOMIC DNA]</scope>
    <source>
        <strain evidence="2 3">YIT 12067</strain>
    </source>
</reference>
<dbReference type="Pfam" id="PF05050">
    <property type="entry name" value="Methyltransf_21"/>
    <property type="match status" value="1"/>
</dbReference>
<dbReference type="OrthoDB" id="5329963at2"/>
<gene>
    <name evidence="2" type="ORF">HMPREF9443_00779</name>
</gene>
<name>E8LD55_9FIRM</name>
<dbReference type="NCBIfam" id="TIGR01444">
    <property type="entry name" value="fkbM_fam"/>
    <property type="match status" value="1"/>
</dbReference>
<dbReference type="GO" id="GO:0008168">
    <property type="term" value="F:methyltransferase activity"/>
    <property type="evidence" value="ECO:0007669"/>
    <property type="project" value="UniProtKB-KW"/>
</dbReference>
<organism evidence="2 3">
    <name type="scientific">Phascolarctobacterium succinatutens YIT 12067</name>
    <dbReference type="NCBI Taxonomy" id="626939"/>
    <lineage>
        <taxon>Bacteria</taxon>
        <taxon>Bacillati</taxon>
        <taxon>Bacillota</taxon>
        <taxon>Negativicutes</taxon>
        <taxon>Acidaminococcales</taxon>
        <taxon>Acidaminococcaceae</taxon>
        <taxon>Phascolarctobacterium</taxon>
    </lineage>
</organism>
<dbReference type="InterPro" id="IPR029063">
    <property type="entry name" value="SAM-dependent_MTases_sf"/>
</dbReference>
<dbReference type="PANTHER" id="PTHR34203:SF15">
    <property type="entry name" value="SLL1173 PROTEIN"/>
    <property type="match status" value="1"/>
</dbReference>
<keyword evidence="3" id="KW-1185">Reference proteome</keyword>
<evidence type="ECO:0000259" key="1">
    <source>
        <dbReference type="Pfam" id="PF05050"/>
    </source>
</evidence>
<dbReference type="InterPro" id="IPR006342">
    <property type="entry name" value="FkbM_mtfrase"/>
</dbReference>
<dbReference type="eggNOG" id="COG1086">
    <property type="taxonomic scope" value="Bacteria"/>
</dbReference>
<protein>
    <submittedName>
        <fullName evidence="2">Methyltransferase, FkbM family</fullName>
    </submittedName>
</protein>
<dbReference type="AlphaFoldDB" id="E8LD55"/>
<sequence length="361" mass="41188">MLKFMQETLSVWELLQHTKKPIVLYGMGNGADKIIDWCEANGVQVQGVFASDEFVRGQQFRGFTVERYDVLRARLGNELLVVIAFASERPEVLERFAQLAAEQEVVAPHLPLFDEEETVSAAWLQRYEEQLTQVYDRLADEQSRRVFAATLNYKLSGKISYLFDCETQREEDIRMLLAPTAEEVYMDLGAYNGDTIQELGRLTDWQWREVLAVEPDRRNCRKLRLLADELAEKGLTVEIHEAGIWSEQVELGFSDSGGRQSTFIGAEKKTVPVTTIDAVAAGRPVTMIKMDVEGAEVQAIAGGRQTIGECKPKLFVAAYHYDVDLFRLPLLLWELVPEYKIYLRKHPYVPAWELNFICIGK</sequence>
<dbReference type="EMBL" id="AEVN01000030">
    <property type="protein sequence ID" value="EFY05241.1"/>
    <property type="molecule type" value="Genomic_DNA"/>
</dbReference>